<evidence type="ECO:0000256" key="1">
    <source>
        <dbReference type="SAM" id="MobiDB-lite"/>
    </source>
</evidence>
<dbReference type="CDD" id="cd14365">
    <property type="entry name" value="CUE_N4BP2"/>
    <property type="match status" value="1"/>
</dbReference>
<evidence type="ECO:0000259" key="2">
    <source>
        <dbReference type="PROSITE" id="PS50828"/>
    </source>
</evidence>
<dbReference type="Pfam" id="PF25126">
    <property type="entry name" value="DUF7818"/>
    <property type="match status" value="1"/>
</dbReference>
<feature type="domain" description="CUE" evidence="3">
    <location>
        <begin position="42"/>
        <end position="85"/>
    </location>
</feature>
<dbReference type="PROSITE" id="PS51140">
    <property type="entry name" value="CUE"/>
    <property type="match status" value="1"/>
</dbReference>
<dbReference type="EMBL" id="JAIPUX010005290">
    <property type="protein sequence ID" value="KAH0616244.1"/>
    <property type="molecule type" value="Genomic_DNA"/>
</dbReference>
<gene>
    <name evidence="4" type="ORF">JD844_027217</name>
</gene>
<feature type="compositionally biased region" description="Polar residues" evidence="1">
    <location>
        <begin position="109"/>
        <end position="126"/>
    </location>
</feature>
<feature type="region of interest" description="Disordered" evidence="1">
    <location>
        <begin position="1"/>
        <end position="22"/>
    </location>
</feature>
<dbReference type="InterPro" id="IPR056720">
    <property type="entry name" value="DUF7818"/>
</dbReference>
<dbReference type="Pfam" id="PF08590">
    <property type="entry name" value="DUF1771"/>
    <property type="match status" value="1"/>
</dbReference>
<proteinExistence type="predicted"/>
<dbReference type="SMART" id="SM01162">
    <property type="entry name" value="DUF1771"/>
    <property type="match status" value="1"/>
</dbReference>
<feature type="domain" description="Smr" evidence="2">
    <location>
        <begin position="1656"/>
        <end position="1699"/>
    </location>
</feature>
<feature type="region of interest" description="Disordered" evidence="1">
    <location>
        <begin position="928"/>
        <end position="955"/>
    </location>
</feature>
<evidence type="ECO:0008006" key="6">
    <source>
        <dbReference type="Google" id="ProtNLM"/>
    </source>
</evidence>
<dbReference type="InterPro" id="IPR041801">
    <property type="entry name" value="N4BP2_CUE"/>
</dbReference>
<dbReference type="SUPFAM" id="SSF52540">
    <property type="entry name" value="P-loop containing nucleoside triphosphate hydrolases"/>
    <property type="match status" value="1"/>
</dbReference>
<evidence type="ECO:0000313" key="5">
    <source>
        <dbReference type="Proteomes" id="UP000826234"/>
    </source>
</evidence>
<comment type="caution">
    <text evidence="4">The sequence shown here is derived from an EMBL/GenBank/DDBJ whole genome shotgun (WGS) entry which is preliminary data.</text>
</comment>
<evidence type="ECO:0000313" key="4">
    <source>
        <dbReference type="EMBL" id="KAH0616244.1"/>
    </source>
</evidence>
<dbReference type="SUPFAM" id="SSF46934">
    <property type="entry name" value="UBA-like"/>
    <property type="match status" value="1"/>
</dbReference>
<dbReference type="Proteomes" id="UP000826234">
    <property type="component" value="Unassembled WGS sequence"/>
</dbReference>
<feature type="compositionally biased region" description="Polar residues" evidence="1">
    <location>
        <begin position="928"/>
        <end position="947"/>
    </location>
</feature>
<dbReference type="InterPro" id="IPR027417">
    <property type="entry name" value="P-loop_NTPase"/>
</dbReference>
<organism evidence="4 5">
    <name type="scientific">Phrynosoma platyrhinos</name>
    <name type="common">Desert horned lizard</name>
    <dbReference type="NCBI Taxonomy" id="52577"/>
    <lineage>
        <taxon>Eukaryota</taxon>
        <taxon>Metazoa</taxon>
        <taxon>Chordata</taxon>
        <taxon>Craniata</taxon>
        <taxon>Vertebrata</taxon>
        <taxon>Euteleostomi</taxon>
        <taxon>Lepidosauria</taxon>
        <taxon>Squamata</taxon>
        <taxon>Bifurcata</taxon>
        <taxon>Unidentata</taxon>
        <taxon>Episquamata</taxon>
        <taxon>Toxicofera</taxon>
        <taxon>Iguania</taxon>
        <taxon>Phrynosomatidae</taxon>
        <taxon>Phrynosomatinae</taxon>
        <taxon>Phrynosoma</taxon>
    </lineage>
</organism>
<dbReference type="Gene3D" id="1.10.8.10">
    <property type="entry name" value="DNA helicase RuvA subunit, C-terminal domain"/>
    <property type="match status" value="1"/>
</dbReference>
<feature type="region of interest" description="Disordered" evidence="1">
    <location>
        <begin position="890"/>
        <end position="914"/>
    </location>
</feature>
<accession>A0ABQ7SG12</accession>
<dbReference type="InterPro" id="IPR002625">
    <property type="entry name" value="Smr_dom"/>
</dbReference>
<dbReference type="Pfam" id="PF13671">
    <property type="entry name" value="AAA_33"/>
    <property type="match status" value="1"/>
</dbReference>
<feature type="region of interest" description="Disordered" evidence="1">
    <location>
        <begin position="109"/>
        <end position="128"/>
    </location>
</feature>
<dbReference type="InterPro" id="IPR056719">
    <property type="entry name" value="DUF7817"/>
</dbReference>
<feature type="compositionally biased region" description="Polar residues" evidence="1">
    <location>
        <begin position="8"/>
        <end position="20"/>
    </location>
</feature>
<dbReference type="Pfam" id="PF25125">
    <property type="entry name" value="DUF7817"/>
    <property type="match status" value="1"/>
</dbReference>
<evidence type="ECO:0000259" key="3">
    <source>
        <dbReference type="PROSITE" id="PS51140"/>
    </source>
</evidence>
<reference evidence="4 5" key="1">
    <citation type="journal article" date="2022" name="Gigascience">
        <title>A chromosome-level genome assembly and annotation of the desert horned lizard, Phrynosoma platyrhinos, provides insight into chromosomal rearrangements among reptiles.</title>
        <authorList>
            <person name="Koochekian N."/>
            <person name="Ascanio A."/>
            <person name="Farleigh K."/>
            <person name="Card D.C."/>
            <person name="Schield D.R."/>
            <person name="Castoe T.A."/>
            <person name="Jezkova T."/>
        </authorList>
    </citation>
    <scope>NUCLEOTIDE SEQUENCE [LARGE SCALE GENOMIC DNA]</scope>
    <source>
        <strain evidence="4">NK-2021</strain>
    </source>
</reference>
<dbReference type="InterPro" id="IPR003892">
    <property type="entry name" value="CUE"/>
</dbReference>
<dbReference type="PROSITE" id="PS50828">
    <property type="entry name" value="SMR"/>
    <property type="match status" value="1"/>
</dbReference>
<dbReference type="Gene3D" id="3.40.50.300">
    <property type="entry name" value="P-loop containing nucleotide triphosphate hydrolases"/>
    <property type="match status" value="1"/>
</dbReference>
<dbReference type="Gene3D" id="3.30.1370.110">
    <property type="match status" value="1"/>
</dbReference>
<dbReference type="InterPro" id="IPR052772">
    <property type="entry name" value="Endo/PolyKinase_Domain-Protein"/>
</dbReference>
<dbReference type="PANTHER" id="PTHR46535">
    <property type="entry name" value="NEDD4-BINDING PROTEIN 2"/>
    <property type="match status" value="1"/>
</dbReference>
<dbReference type="Pfam" id="PF25124">
    <property type="entry name" value="DUF7816"/>
    <property type="match status" value="1"/>
</dbReference>
<dbReference type="CDD" id="cd14279">
    <property type="entry name" value="CUE"/>
    <property type="match status" value="1"/>
</dbReference>
<dbReference type="SUPFAM" id="SSF160443">
    <property type="entry name" value="SMR domain-like"/>
    <property type="match status" value="1"/>
</dbReference>
<dbReference type="Pfam" id="PF02845">
    <property type="entry name" value="CUE"/>
    <property type="match status" value="1"/>
</dbReference>
<dbReference type="InterPro" id="IPR056718">
    <property type="entry name" value="DUF7816"/>
</dbReference>
<dbReference type="InterPro" id="IPR013899">
    <property type="entry name" value="DUF1771"/>
</dbReference>
<protein>
    <recommendedName>
        <fullName evidence="6">NEDD4-binding protein 2</fullName>
    </recommendedName>
</protein>
<dbReference type="InterPro" id="IPR009060">
    <property type="entry name" value="UBA-like_sf"/>
</dbReference>
<keyword evidence="5" id="KW-1185">Reference proteome</keyword>
<dbReference type="InterPro" id="IPR036063">
    <property type="entry name" value="Smr_dom_sf"/>
</dbReference>
<dbReference type="PANTHER" id="PTHR46535:SF1">
    <property type="entry name" value="NEDD4-BINDING PROTEIN 2"/>
    <property type="match status" value="1"/>
</dbReference>
<sequence length="1699" mass="191252">MPKKKKNLSVSPSKKLNSETIPAGFMPSTVDQAMLRMPHGIKKEELISNLSEIFSDLDPTVIYMVLSECDFRVEDTMDYLLELSTAAKEITSEVSGFDSISTSLVGENQSCSEREGQSSAAIKTVNSSKESTKSLSSEELFYLLHNSLGEHNVDSEMKDSENDHISGNLSLALYYSSSDCVKESSQNAKSTLGYNTMLSSQQMETDSEKLESTFALLNPDYYKSSELICRTSSIQTKDGPLDEIDIFAPVPERYSLPAVVLDSGALSEGITLANMEMSDTDPSQTHNVFLDLTTINGIPTQQCQGLGECETGTIDSFNSQGTENQEHAIAAYHSSKKADVPDLCAGSSLKLTPFTNVDPSQQPWNSEFSVVQKHSQEPIFYPSFYPQTTSHTFVTPVAISPRKWWPASDFRSLRKICSSQAFPQSWDSSSVPKVLGNKDGSQKMNFSQGHQLPGCHAARRKTPFVGHVLVLLRGVPGSGKSYLARALLEDNPGGIILSTDDYFYQKNGEYQFDADCLAEAHEWNRKRAKEAFEKRITPIIIDNTNTQAWEMKPYVALSQQHKYKVIFREPDTWWKFKPKELERRNIHGVSKEKIKKMLERYERCLTVNSILNSSIPDELKSATCDEVLHQKKEQGKENMYSYGKNEDLFRSPLQYMDDKYLLEKAAVENQNLEKEKRDIGYNLQECNSECRVPQDDLDLCTLPSKNKMDSAFETEVIKTDITRLREKGLSDFCVNENIQEYSNNDLKAQVEVNQSTEVLTETKSTEKQIMDEGDLTLNKSVRPEVLNFVGDWPVEQTMGQRVKRARRLEKLMKNHKEDKDTNLPSFHSLKILSEGEKLDMIDAPKEMVLSVNKEDDNHQTSVSMSSVYTEKDTSGLVVVGDWPVQSSLEQRQHKLKRIPKKNPSESEDIGSSQCDTSITIPSAVAGLSGTSASTDNKKGSFQASDSSDTIHDKKPVGNKKIRKHHKLALTFTNNLAHSKPEEPLTLFNVLEEKPDECIMTETSKHSQTEPQDFALLWRLERKIIVSQDTKVLHGRLDGFIPKDVDAISDCPEKIPYKVTYEKSTYVEESELVSVDESENLNILCKLFGSFSFDALKDLYERCNRDIDWATGILLDSDEKLCKQDDIGCLQKEAAQTPAMSLQSEENTAGEGTVANFEETKQETASVTSRITTDFEIIGNSVDNGHHKTSDTPKENAEISNLLTNVLLTPSEINRNSDQTLPEALPEESKDETSVCMKTHAKEMYSVNLSENEHQNMPLHTEMDVSVPVMVPDDFNGDFSTSKLTFDMVTGNTSSEEHQECSVVKDTAVQELLSDLMQTENLENNGGRLEDHKEMDSKPFFSKQAENKQNKIPVQCDDITKKLNPTPPSNPVSIDCLELTLPPELAIQLSEIFGPVGVDSDPILFEHLHLDELDSVLSQHMNSQGQNTEKPPIDKLARNAVASDIFPFMDHWNVQTQKVSLREIMSEEIALQEKQELKCFPFMARKDCAARLKEKQLLEIFPTINPNFLMDMFKDNNYSLEQTVQFLNTVLEADPVKTVVAKETAQGAILSSYSALKKKVKKTKEPEDILSENVFQDFEYPGYDDFRAEAFLHQQRRQESLTKAGEAYRMGMKPVAAFYVQQGRLHEQKMKEANHAAALQIFERVNASKLPENLLDLHEYNLAGGKPYLYVITGRGNHSQGGVARIKPAVMKYLTNHKFR</sequence>
<name>A0ABQ7SG12_PHRPL</name>